<dbReference type="GO" id="GO:0051315">
    <property type="term" value="P:attachment of mitotic spindle microtubules to kinetochore"/>
    <property type="evidence" value="ECO:0007669"/>
    <property type="project" value="UniProtKB-ARBA"/>
</dbReference>
<dbReference type="InterPro" id="IPR011989">
    <property type="entry name" value="ARM-like"/>
</dbReference>
<comment type="caution">
    <text evidence="6">The sequence shown here is derived from an EMBL/GenBank/DDBJ whole genome shotgun (WGS) entry which is preliminary data.</text>
</comment>
<evidence type="ECO:0000256" key="3">
    <source>
        <dbReference type="ARBA" id="ARBA00023212"/>
    </source>
</evidence>
<dbReference type="GO" id="GO:0030951">
    <property type="term" value="P:establishment or maintenance of microtubule cytoskeleton polarity"/>
    <property type="evidence" value="ECO:0007669"/>
    <property type="project" value="InterPro"/>
</dbReference>
<dbReference type="InterPro" id="IPR048492">
    <property type="entry name" value="Stu2_CTS"/>
</dbReference>
<dbReference type="FunFam" id="1.25.10.10:FF:000282">
    <property type="entry name" value="Spindle pole body component"/>
    <property type="match status" value="1"/>
</dbReference>
<evidence type="ECO:0000256" key="2">
    <source>
        <dbReference type="ARBA" id="ARBA00022490"/>
    </source>
</evidence>
<dbReference type="GO" id="GO:0044732">
    <property type="term" value="C:mitotic spindle pole body"/>
    <property type="evidence" value="ECO:0007669"/>
    <property type="project" value="UniProtKB-ARBA"/>
</dbReference>
<feature type="compositionally biased region" description="Basic and acidic residues" evidence="4">
    <location>
        <begin position="501"/>
        <end position="510"/>
    </location>
</feature>
<dbReference type="PANTHER" id="PTHR12609">
    <property type="entry name" value="MICROTUBULE ASSOCIATED PROTEIN XMAP215"/>
    <property type="match status" value="1"/>
</dbReference>
<keyword evidence="7" id="KW-1185">Reference proteome</keyword>
<feature type="compositionally biased region" description="Acidic residues" evidence="4">
    <location>
        <begin position="253"/>
        <end position="266"/>
    </location>
</feature>
<feature type="compositionally biased region" description="Pro residues" evidence="4">
    <location>
        <begin position="511"/>
        <end position="522"/>
    </location>
</feature>
<dbReference type="InterPro" id="IPR048491">
    <property type="entry name" value="XMAP215_CLASP_TOG"/>
</dbReference>
<dbReference type="Gene3D" id="1.25.10.10">
    <property type="entry name" value="Leucine-rich Repeat Variant"/>
    <property type="match status" value="2"/>
</dbReference>
<feature type="region of interest" description="Disordered" evidence="4">
    <location>
        <begin position="723"/>
        <end position="916"/>
    </location>
</feature>
<feature type="domain" description="TOG" evidence="5">
    <location>
        <begin position="275"/>
        <end position="507"/>
    </location>
</feature>
<feature type="compositionally biased region" description="Low complexity" evidence="4">
    <location>
        <begin position="632"/>
        <end position="643"/>
    </location>
</feature>
<feature type="compositionally biased region" description="Low complexity" evidence="4">
    <location>
        <begin position="865"/>
        <end position="880"/>
    </location>
</feature>
<accession>A0AAN7CVK8</accession>
<dbReference type="Pfam" id="PF21042">
    <property type="entry name" value="Stu2_CTS"/>
    <property type="match status" value="1"/>
</dbReference>
<dbReference type="Pfam" id="PF21041">
    <property type="entry name" value="XMAP215_CLASP_TOG"/>
    <property type="match status" value="2"/>
</dbReference>
<reference evidence="6" key="2">
    <citation type="submission" date="2023-05" db="EMBL/GenBank/DDBJ databases">
        <authorList>
            <consortium name="Lawrence Berkeley National Laboratory"/>
            <person name="Steindorff A."/>
            <person name="Hensen N."/>
            <person name="Bonometti L."/>
            <person name="Westerberg I."/>
            <person name="Brannstrom I.O."/>
            <person name="Guillou S."/>
            <person name="Cros-Aarteil S."/>
            <person name="Calhoun S."/>
            <person name="Haridas S."/>
            <person name="Kuo A."/>
            <person name="Mondo S."/>
            <person name="Pangilinan J."/>
            <person name="Riley R."/>
            <person name="Labutti K."/>
            <person name="Andreopoulos B."/>
            <person name="Lipzen A."/>
            <person name="Chen C."/>
            <person name="Yanf M."/>
            <person name="Daum C."/>
            <person name="Ng V."/>
            <person name="Clum A."/>
            <person name="Ohm R."/>
            <person name="Martin F."/>
            <person name="Silar P."/>
            <person name="Natvig D."/>
            <person name="Lalanne C."/>
            <person name="Gautier V."/>
            <person name="Ament-Velasquez S.L."/>
            <person name="Kruys A."/>
            <person name="Hutchinson M.I."/>
            <person name="Powell A.J."/>
            <person name="Barry K."/>
            <person name="Miller A.N."/>
            <person name="Grigoriev I.V."/>
            <person name="Debuchy R."/>
            <person name="Gladieux P."/>
            <person name="Thoren M.H."/>
            <person name="Johannesson H."/>
        </authorList>
    </citation>
    <scope>NUCLEOTIDE SEQUENCE</scope>
    <source>
        <strain evidence="6">CBS 359.72</strain>
    </source>
</reference>
<feature type="compositionally biased region" description="Low complexity" evidence="4">
    <location>
        <begin position="535"/>
        <end position="545"/>
    </location>
</feature>
<dbReference type="EMBL" id="MU857627">
    <property type="protein sequence ID" value="KAK4249150.1"/>
    <property type="molecule type" value="Genomic_DNA"/>
</dbReference>
<gene>
    <name evidence="6" type="ORF">C7999DRAFT_30363</name>
</gene>
<dbReference type="InterPro" id="IPR034085">
    <property type="entry name" value="TOG"/>
</dbReference>
<evidence type="ECO:0000256" key="1">
    <source>
        <dbReference type="ARBA" id="ARBA00004317"/>
    </source>
</evidence>
<keyword evidence="3" id="KW-0206">Cytoskeleton</keyword>
<feature type="compositionally biased region" description="Pro residues" evidence="4">
    <location>
        <begin position="546"/>
        <end position="561"/>
    </location>
</feature>
<dbReference type="GO" id="GO:1990498">
    <property type="term" value="C:mitotic spindle microtubule"/>
    <property type="evidence" value="ECO:0007669"/>
    <property type="project" value="UniProtKB-ARBA"/>
</dbReference>
<dbReference type="InterPro" id="IPR016024">
    <property type="entry name" value="ARM-type_fold"/>
</dbReference>
<feature type="compositionally biased region" description="Basic and acidic residues" evidence="4">
    <location>
        <begin position="723"/>
        <end position="745"/>
    </location>
</feature>
<feature type="region of interest" description="Disordered" evidence="4">
    <location>
        <begin position="501"/>
        <end position="658"/>
    </location>
</feature>
<dbReference type="Proteomes" id="UP001303647">
    <property type="component" value="Unassembled WGS sequence"/>
</dbReference>
<dbReference type="FunFam" id="1.25.10.10:FF:000019">
    <property type="entry name" value="Cytoskeleton-associated protein 5"/>
    <property type="match status" value="1"/>
</dbReference>
<keyword evidence="2" id="KW-0963">Cytoplasm</keyword>
<dbReference type="AlphaFoldDB" id="A0AAN7CVK8"/>
<feature type="compositionally biased region" description="Basic and acidic residues" evidence="4">
    <location>
        <begin position="227"/>
        <end position="250"/>
    </location>
</feature>
<evidence type="ECO:0000259" key="5">
    <source>
        <dbReference type="SMART" id="SM01349"/>
    </source>
</evidence>
<evidence type="ECO:0000313" key="6">
    <source>
        <dbReference type="EMBL" id="KAK4249150.1"/>
    </source>
</evidence>
<sequence>MAEEEDFSSLPLTDRWVHKVWKVRKQAYEEAAQIFEKTPDEYDPAFRPFTQDPSLWKSAAADSNVAAQQEGLAALCAFLKFGSSDGALRARQHAVTPIAEKCLSSTRAATKASALEALLLFIEVDVPGPVIEELLPVLSSKQPKVVAAALAALTQIYHNYGCKIADPKPVLKILPKVFSHADKNVRAEATNLAVEFYRWLRDAMKPMFWNDLKPTQQNDLESQFEKVKAEGAPKQERLLRSQQAEKERAPAGDGEDNYEEDGGEAEEPVEVDAFDLAEPQDVIGKVPKDFFDNLGSSKWKERKEALEALYGLVNVPRIKDGDFSEINRALAKCMKDANIAVVTQAAQCIELLAKGLRNGYSKYRSTVMQPIMERLKEKKQTVAEALGAALDAVFLSTDLTDCLEDITTFLVHKNPQVKEGTMKFLVRCLRTTKTVPSKQEIATMVESAKKLLSESSEGLRSGGAEILGTIMKIIGERAMNPHLEGLDDIRKTKVKEFYETAEVKAKDKPKPPPPAARAPPGGPKKAVGGGPKKGPPGMKKPTPAAAAPPPEPAPAAAPRPGPGSKLGMPKPGGLGGLKVPQKRTLSGPSPASPRRPPPAQSPPPAEEEEAPMSPPPAKPAPRMGLGRGGLAGRSLAKPAAPAIPAAPPSPTPASGLTAIERAELEELRDANERLLKALEDARHDRAKLMSEIQELKNQNAGLIEDHTRDVLSIKAKETQLVRARSDAEAAEQTNERLRRELDRLKRALSKAEALNAAGGSGSPGSPGSLGFRAMSPTHDEIYRDASNPTRNRMSMASTLSEEKENGDAIPHPRSKLSPELRYTGSNASSGRGSPARGFRREVSLEEKEPRNADIGYGGYSERAGSRTGSRTGGRETPSSTNTATSGMESWKRAAEVTSQLKARIEQMKAKQASRPQ</sequence>
<dbReference type="GO" id="GO:0061863">
    <property type="term" value="F:microtubule plus end polymerase"/>
    <property type="evidence" value="ECO:0007669"/>
    <property type="project" value="InterPro"/>
</dbReference>
<comment type="subcellular location">
    <subcellularLocation>
        <location evidence="1">Cytoplasm</location>
        <location evidence="1">Cytoskeleton</location>
        <location evidence="1">Microtubule organizing center</location>
        <location evidence="1">Spindle pole body</location>
    </subcellularLocation>
</comment>
<feature type="domain" description="TOG" evidence="5">
    <location>
        <begin position="1"/>
        <end position="233"/>
    </location>
</feature>
<feature type="region of interest" description="Disordered" evidence="4">
    <location>
        <begin position="227"/>
        <end position="266"/>
    </location>
</feature>
<feature type="compositionally biased region" description="Pro residues" evidence="4">
    <location>
        <begin position="590"/>
        <end position="604"/>
    </location>
</feature>
<organism evidence="6 7">
    <name type="scientific">Corynascus novoguineensis</name>
    <dbReference type="NCBI Taxonomy" id="1126955"/>
    <lineage>
        <taxon>Eukaryota</taxon>
        <taxon>Fungi</taxon>
        <taxon>Dikarya</taxon>
        <taxon>Ascomycota</taxon>
        <taxon>Pezizomycotina</taxon>
        <taxon>Sordariomycetes</taxon>
        <taxon>Sordariomycetidae</taxon>
        <taxon>Sordariales</taxon>
        <taxon>Chaetomiaceae</taxon>
        <taxon>Corynascus</taxon>
    </lineage>
</organism>
<dbReference type="GO" id="GO:0051010">
    <property type="term" value="F:microtubule plus-end binding"/>
    <property type="evidence" value="ECO:0007669"/>
    <property type="project" value="InterPro"/>
</dbReference>
<dbReference type="SUPFAM" id="SSF48371">
    <property type="entry name" value="ARM repeat"/>
    <property type="match status" value="1"/>
</dbReference>
<evidence type="ECO:0000313" key="7">
    <source>
        <dbReference type="Proteomes" id="UP001303647"/>
    </source>
</evidence>
<dbReference type="GO" id="GO:1990571">
    <property type="term" value="P:meiotic centromere clustering"/>
    <property type="evidence" value="ECO:0007669"/>
    <property type="project" value="UniProtKB-ARBA"/>
</dbReference>
<dbReference type="GO" id="GO:0046785">
    <property type="term" value="P:microtubule polymerization"/>
    <property type="evidence" value="ECO:0007669"/>
    <property type="project" value="InterPro"/>
</dbReference>
<dbReference type="GO" id="GO:0000022">
    <property type="term" value="P:mitotic spindle elongation"/>
    <property type="evidence" value="ECO:0007669"/>
    <property type="project" value="UniProtKB-ARBA"/>
</dbReference>
<proteinExistence type="predicted"/>
<dbReference type="GO" id="GO:0099070">
    <property type="term" value="C:static microtubule bundle"/>
    <property type="evidence" value="ECO:0007669"/>
    <property type="project" value="UniProtKB-ARBA"/>
</dbReference>
<reference evidence="6" key="1">
    <citation type="journal article" date="2023" name="Mol. Phylogenet. Evol.">
        <title>Genome-scale phylogeny and comparative genomics of the fungal order Sordariales.</title>
        <authorList>
            <person name="Hensen N."/>
            <person name="Bonometti L."/>
            <person name="Westerberg I."/>
            <person name="Brannstrom I.O."/>
            <person name="Guillou S."/>
            <person name="Cros-Aarteil S."/>
            <person name="Calhoun S."/>
            <person name="Haridas S."/>
            <person name="Kuo A."/>
            <person name="Mondo S."/>
            <person name="Pangilinan J."/>
            <person name="Riley R."/>
            <person name="LaButti K."/>
            <person name="Andreopoulos B."/>
            <person name="Lipzen A."/>
            <person name="Chen C."/>
            <person name="Yan M."/>
            <person name="Daum C."/>
            <person name="Ng V."/>
            <person name="Clum A."/>
            <person name="Steindorff A."/>
            <person name="Ohm R.A."/>
            <person name="Martin F."/>
            <person name="Silar P."/>
            <person name="Natvig D.O."/>
            <person name="Lalanne C."/>
            <person name="Gautier V."/>
            <person name="Ament-Velasquez S.L."/>
            <person name="Kruys A."/>
            <person name="Hutchinson M.I."/>
            <person name="Powell A.J."/>
            <person name="Barry K."/>
            <person name="Miller A.N."/>
            <person name="Grigoriev I.V."/>
            <person name="Debuchy R."/>
            <person name="Gladieux P."/>
            <person name="Hiltunen Thoren M."/>
            <person name="Johannesson H."/>
        </authorList>
    </citation>
    <scope>NUCLEOTIDE SEQUENCE</scope>
    <source>
        <strain evidence="6">CBS 359.72</strain>
    </source>
</reference>
<dbReference type="GO" id="GO:0005881">
    <property type="term" value="C:cytoplasmic microtubule"/>
    <property type="evidence" value="ECO:0007669"/>
    <property type="project" value="UniProtKB-ARBA"/>
</dbReference>
<dbReference type="SMART" id="SM01349">
    <property type="entry name" value="TOG"/>
    <property type="match status" value="2"/>
</dbReference>
<dbReference type="GO" id="GO:0000776">
    <property type="term" value="C:kinetochore"/>
    <property type="evidence" value="ECO:0007669"/>
    <property type="project" value="UniProtKB-ARBA"/>
</dbReference>
<evidence type="ECO:0000256" key="4">
    <source>
        <dbReference type="SAM" id="MobiDB-lite"/>
    </source>
</evidence>
<feature type="compositionally biased region" description="Polar residues" evidence="4">
    <location>
        <begin position="786"/>
        <end position="799"/>
    </location>
</feature>
<feature type="compositionally biased region" description="Basic and acidic residues" evidence="4">
    <location>
        <begin position="838"/>
        <end position="851"/>
    </location>
</feature>
<name>A0AAN7CVK8_9PEZI</name>
<protein>
    <submittedName>
        <fullName evidence="6">Armadillo-type protein</fullName>
    </submittedName>
</protein>
<dbReference type="InterPro" id="IPR045110">
    <property type="entry name" value="XMAP215"/>
</dbReference>